<accession>A0A813Q2G7</accession>
<keyword evidence="3" id="KW-1185">Reference proteome</keyword>
<comment type="caution">
    <text evidence="1">The sequence shown here is derived from an EMBL/GenBank/DDBJ whole genome shotgun (WGS) entry which is preliminary data.</text>
</comment>
<evidence type="ECO:0000313" key="2">
    <source>
        <dbReference type="EMBL" id="CAF0795754.1"/>
    </source>
</evidence>
<proteinExistence type="predicted"/>
<sequence>MSLLKLESLPNEILLDFLEKHANGVDILVAFSEQLNSRIDDLIGQCQQFQFDFLHCRKDDFLLCVSLFPLLIDRITELVLSEWNTPRQIQTFLEFFPLFTPFKTLRTLYFHFDIATINSKEVDRALSSLSNLQNLNTLSIKVANESMLPLPISIIQLFYLPTLKRFSIAIENYYLRSVSLVPLRPVLCNIEHLTITGMPFQWYDLQSIVQSASHLRYLNVRLTKEGPYLFQREMSIKLDYIAILQTLILHFEEDDPTTFEMVVQLLRTTPNLCRLEVTVHVALINASAWEQFIQNTLLYLIHFILKTSLSRLKQRILEEVLISFQTSFWVEKNNFHVLILDDEQLRNETDGMNHICGRKRRTANQQNTEFRTALVRPTNNNISPTNTIINLQFSRNSSLLSCQHFFDNVRYLTICYTEKNLVQWITTYVNCLRIEELDISVCRQDQTTIIPLLTQAKNIKSLKLNANQLVMYQTLQIETNNQLKSLVLSDVKNIFNENIIQTIGQLFPRLEHIVIDLLNLNNIPMLDIYLPHLRSLTFDISDQVFDPFNSFKNKIEDYQRRTKTKFLFQSDGNWVTTWLDAAVFEQMFWEAFRTKLCSFG</sequence>
<name>A0A813Q2G7_9BILA</name>
<dbReference type="OrthoDB" id="10422161at2759"/>
<evidence type="ECO:0008006" key="4">
    <source>
        <dbReference type="Google" id="ProtNLM"/>
    </source>
</evidence>
<dbReference type="EMBL" id="CAJNOM010000006">
    <property type="protein sequence ID" value="CAF0760340.1"/>
    <property type="molecule type" value="Genomic_DNA"/>
</dbReference>
<reference evidence="1" key="1">
    <citation type="submission" date="2021-02" db="EMBL/GenBank/DDBJ databases">
        <authorList>
            <person name="Nowell W R."/>
        </authorList>
    </citation>
    <scope>NUCLEOTIDE SEQUENCE</scope>
</reference>
<evidence type="ECO:0000313" key="3">
    <source>
        <dbReference type="Proteomes" id="UP000663832"/>
    </source>
</evidence>
<gene>
    <name evidence="2" type="ORF">BJG266_LOCUS4925</name>
    <name evidence="1" type="ORF">QVE165_LOCUS2019</name>
</gene>
<dbReference type="Gene3D" id="3.80.10.10">
    <property type="entry name" value="Ribonuclease Inhibitor"/>
    <property type="match status" value="2"/>
</dbReference>
<protein>
    <recommendedName>
        <fullName evidence="4">F-box domain-containing protein</fullName>
    </recommendedName>
</protein>
<dbReference type="InterPro" id="IPR032675">
    <property type="entry name" value="LRR_dom_sf"/>
</dbReference>
<dbReference type="Proteomes" id="UP000663832">
    <property type="component" value="Unassembled WGS sequence"/>
</dbReference>
<dbReference type="Proteomes" id="UP000663877">
    <property type="component" value="Unassembled WGS sequence"/>
</dbReference>
<organism evidence="1 3">
    <name type="scientific">Adineta steineri</name>
    <dbReference type="NCBI Taxonomy" id="433720"/>
    <lineage>
        <taxon>Eukaryota</taxon>
        <taxon>Metazoa</taxon>
        <taxon>Spiralia</taxon>
        <taxon>Gnathifera</taxon>
        <taxon>Rotifera</taxon>
        <taxon>Eurotatoria</taxon>
        <taxon>Bdelloidea</taxon>
        <taxon>Adinetida</taxon>
        <taxon>Adinetidae</taxon>
        <taxon>Adineta</taxon>
    </lineage>
</organism>
<dbReference type="EMBL" id="CAJNOI010000012">
    <property type="protein sequence ID" value="CAF0795754.1"/>
    <property type="molecule type" value="Genomic_DNA"/>
</dbReference>
<dbReference type="AlphaFoldDB" id="A0A813Q2G7"/>
<dbReference type="SUPFAM" id="SSF52047">
    <property type="entry name" value="RNI-like"/>
    <property type="match status" value="2"/>
</dbReference>
<evidence type="ECO:0000313" key="1">
    <source>
        <dbReference type="EMBL" id="CAF0760340.1"/>
    </source>
</evidence>